<accession>A0A6C0D887</accession>
<dbReference type="GO" id="GO:0003676">
    <property type="term" value="F:nucleic acid binding"/>
    <property type="evidence" value="ECO:0007669"/>
    <property type="project" value="InterPro"/>
</dbReference>
<dbReference type="GO" id="GO:0032259">
    <property type="term" value="P:methylation"/>
    <property type="evidence" value="ECO:0007669"/>
    <property type="project" value="InterPro"/>
</dbReference>
<dbReference type="InterPro" id="IPR002052">
    <property type="entry name" value="DNA_methylase_N6_adenine_CS"/>
</dbReference>
<dbReference type="GO" id="GO:0008168">
    <property type="term" value="F:methyltransferase activity"/>
    <property type="evidence" value="ECO:0007669"/>
    <property type="project" value="InterPro"/>
</dbReference>
<evidence type="ECO:0000313" key="2">
    <source>
        <dbReference type="EMBL" id="QHT11915.1"/>
    </source>
</evidence>
<organism evidence="2">
    <name type="scientific">viral metagenome</name>
    <dbReference type="NCBI Taxonomy" id="1070528"/>
    <lineage>
        <taxon>unclassified sequences</taxon>
        <taxon>metagenomes</taxon>
        <taxon>organismal metagenomes</taxon>
    </lineage>
</organism>
<reference evidence="2" key="1">
    <citation type="journal article" date="2020" name="Nature">
        <title>Giant virus diversity and host interactions through global metagenomics.</title>
        <authorList>
            <person name="Schulz F."/>
            <person name="Roux S."/>
            <person name="Paez-Espino D."/>
            <person name="Jungbluth S."/>
            <person name="Walsh D.A."/>
            <person name="Denef V.J."/>
            <person name="McMahon K.D."/>
            <person name="Konstantinidis K.T."/>
            <person name="Eloe-Fadrosh E.A."/>
            <person name="Kyrpides N.C."/>
            <person name="Woyke T."/>
        </authorList>
    </citation>
    <scope>NUCLEOTIDE SEQUENCE</scope>
    <source>
        <strain evidence="2">GVMAG-M-3300023174-124</strain>
    </source>
</reference>
<dbReference type="InterPro" id="IPR011639">
    <property type="entry name" value="MethylTrfase_TaqI-like_dom"/>
</dbReference>
<dbReference type="AlphaFoldDB" id="A0A6C0D887"/>
<dbReference type="PROSITE" id="PS00092">
    <property type="entry name" value="N6_MTASE"/>
    <property type="match status" value="1"/>
</dbReference>
<feature type="domain" description="Type II methyltransferase M.TaqI-like" evidence="1">
    <location>
        <begin position="112"/>
        <end position="251"/>
    </location>
</feature>
<proteinExistence type="predicted"/>
<evidence type="ECO:0000259" key="1">
    <source>
        <dbReference type="Pfam" id="PF07669"/>
    </source>
</evidence>
<name>A0A6C0D887_9ZZZZ</name>
<dbReference type="Gene3D" id="3.40.50.150">
    <property type="entry name" value="Vaccinia Virus protein VP39"/>
    <property type="match status" value="1"/>
</dbReference>
<dbReference type="InterPro" id="IPR029063">
    <property type="entry name" value="SAM-dependent_MTases_sf"/>
</dbReference>
<dbReference type="Pfam" id="PF07669">
    <property type="entry name" value="Eco57I"/>
    <property type="match status" value="1"/>
</dbReference>
<dbReference type="SUPFAM" id="SSF53335">
    <property type="entry name" value="S-adenosyl-L-methionine-dependent methyltransferases"/>
    <property type="match status" value="1"/>
</dbReference>
<protein>
    <recommendedName>
        <fullName evidence="1">Type II methyltransferase M.TaqI-like domain-containing protein</fullName>
    </recommendedName>
</protein>
<dbReference type="EMBL" id="MN739539">
    <property type="protein sequence ID" value="QHT11915.1"/>
    <property type="molecule type" value="Genomic_DNA"/>
</dbReference>
<sequence>MSSIIDNNAEIAYNIREIYSHAPPDKLRELIAKHFIPSKEEKRKNAEVSTPEFLVQDMLEKLPENFYESPKLTLEPCCGKGNFVLGLFDKMYTELATFCSDEVDRCKLIIDHLYYADLTAMNVFITTELLKCHVQSYCGIDSEDFEDTDAWKFHSHVGNSLTMTQWDHIKFDAVIANPPYNDDTGNKGTGHNIWKNFVEVGIDKWVKPGGYLLYVNPSVWRQLDHPLLKKMMENQLVYLEIHNFDDGQKTFKCSTRYDWYLLRKTPYTQNTIIKDEEGIVQTVDLRKWSFIPNMQFSVIESLFVQNGEAPVEIIHSESDYEVRRKWMSKVKTETHVHPVVLSIKKEGELALSWSNITSKGHYGIPKFIFTNGAGFCNDIKGEYGISQWGSGIVDTPENIPLIEKAFRSPKFLEIKKAIQVDSSNYNIKIMRLFKKDFWRKFL</sequence>
<dbReference type="GO" id="GO:0006304">
    <property type="term" value="P:DNA modification"/>
    <property type="evidence" value="ECO:0007669"/>
    <property type="project" value="InterPro"/>
</dbReference>
<dbReference type="PRINTS" id="PR00507">
    <property type="entry name" value="N12N6MTFRASE"/>
</dbReference>